<dbReference type="GeneID" id="106126637"/>
<dbReference type="Proteomes" id="UP000694872">
    <property type="component" value="Unplaced"/>
</dbReference>
<feature type="coiled-coil region" evidence="1">
    <location>
        <begin position="124"/>
        <end position="201"/>
    </location>
</feature>
<feature type="compositionally biased region" description="Polar residues" evidence="2">
    <location>
        <begin position="26"/>
        <end position="38"/>
    </location>
</feature>
<feature type="region of interest" description="Disordered" evidence="2">
    <location>
        <begin position="1"/>
        <end position="66"/>
    </location>
</feature>
<feature type="compositionally biased region" description="Basic and acidic residues" evidence="2">
    <location>
        <begin position="1"/>
        <end position="23"/>
    </location>
</feature>
<dbReference type="KEGG" id="pxu:106126637"/>
<sequence>MFGIRTPDRKVDRAAASHRDRAPSPRTDSSPENTSNVRRSIGDWEQGRVEVKPTRIRTPEKAKGPAKRIIFTKDTKVVTRKDPTDLTDSTSPPKYATKLAEARACVTKAKVNLGLSRNTKTEIKEAVTQAVDRLYQIIKELESKEEKAAQEKMTEGTGIRKEQTKECAELVGKIENHARLIKENSEKMQELQSTLEKYGKQERQQQQYTYARAVMQDRKSPTQQKSLLSVVITSKDEMETGEEVLERIRKAVKAKEGGIVVENIRKAKDRKIIIGCKTEEERKQLKERLKCAEKHLNVQEVKNKDPMIILLNVFKYNSDEDIIAALKNQNKGVLSEGGDKEEKLEIVYKKKARNPLTQHVVMRVNPHIWKKLTDVGRVQIDLQRVRVEDQSPLVQCSLCLAYGHPKRLCKDTAEKCSHCGGAHKKSECEDWKAGIEPTCCNCKLAKMDKIDHNAFSQECPVRERWDSIARSSISYC</sequence>
<gene>
    <name evidence="3" type="primary">LOC106126637</name>
</gene>
<evidence type="ECO:0000256" key="2">
    <source>
        <dbReference type="SAM" id="MobiDB-lite"/>
    </source>
</evidence>
<evidence type="ECO:0000313" key="3">
    <source>
        <dbReference type="RefSeq" id="XP_013179837.1"/>
    </source>
</evidence>
<evidence type="ECO:0000256" key="1">
    <source>
        <dbReference type="SAM" id="Coils"/>
    </source>
</evidence>
<dbReference type="AlphaFoldDB" id="A0AAJ7EJL9"/>
<feature type="compositionally biased region" description="Basic and acidic residues" evidence="2">
    <location>
        <begin position="40"/>
        <end position="63"/>
    </location>
</feature>
<protein>
    <submittedName>
        <fullName evidence="3">Uncharacterized protein LOC106126637</fullName>
    </submittedName>
</protein>
<accession>A0AAJ7EJL9</accession>
<organism evidence="3">
    <name type="scientific">Papilio xuthus</name>
    <name type="common">Asian swallowtail butterfly</name>
    <dbReference type="NCBI Taxonomy" id="66420"/>
    <lineage>
        <taxon>Eukaryota</taxon>
        <taxon>Metazoa</taxon>
        <taxon>Ecdysozoa</taxon>
        <taxon>Arthropoda</taxon>
        <taxon>Hexapoda</taxon>
        <taxon>Insecta</taxon>
        <taxon>Pterygota</taxon>
        <taxon>Neoptera</taxon>
        <taxon>Endopterygota</taxon>
        <taxon>Lepidoptera</taxon>
        <taxon>Glossata</taxon>
        <taxon>Ditrysia</taxon>
        <taxon>Papilionoidea</taxon>
        <taxon>Papilionidae</taxon>
        <taxon>Papilioninae</taxon>
        <taxon>Papilio</taxon>
    </lineage>
</organism>
<proteinExistence type="predicted"/>
<keyword evidence="1" id="KW-0175">Coiled coil</keyword>
<reference evidence="3" key="1">
    <citation type="submission" date="2025-08" db="UniProtKB">
        <authorList>
            <consortium name="RefSeq"/>
        </authorList>
    </citation>
    <scope>IDENTIFICATION</scope>
</reference>
<name>A0AAJ7EJL9_PAPXU</name>
<dbReference type="RefSeq" id="XP_013179837.1">
    <property type="nucleotide sequence ID" value="XM_013324383.1"/>
</dbReference>